<dbReference type="OrthoDB" id="9995434at2759"/>
<dbReference type="PANTHER" id="PTHR43763">
    <property type="entry name" value="XAA-PRO AMINOPEPTIDASE 1"/>
    <property type="match status" value="1"/>
</dbReference>
<dbReference type="Gene3D" id="3.90.230.10">
    <property type="entry name" value="Creatinase/methionine aminopeptidase superfamily"/>
    <property type="match status" value="1"/>
</dbReference>
<dbReference type="Pfam" id="PF16189">
    <property type="entry name" value="Creatinase_N_2"/>
    <property type="match status" value="1"/>
</dbReference>
<keyword evidence="6" id="KW-0031">Aminopeptidase</keyword>
<keyword evidence="2" id="KW-0378">Hydrolase</keyword>
<dbReference type="InterPro" id="IPR000994">
    <property type="entry name" value="Pept_M24"/>
</dbReference>
<keyword evidence="1" id="KW-0479">Metal-binding</keyword>
<dbReference type="PANTHER" id="PTHR43763:SF6">
    <property type="entry name" value="XAA-PRO AMINOPEPTIDASE 1"/>
    <property type="match status" value="1"/>
</dbReference>
<dbReference type="Gene3D" id="3.40.350.10">
    <property type="entry name" value="Creatinase/prolidase N-terminal domain"/>
    <property type="match status" value="2"/>
</dbReference>
<name>A0A9P6KYB0_9MICR</name>
<feature type="domain" description="Peptidase M24" evidence="3">
    <location>
        <begin position="310"/>
        <end position="511"/>
    </location>
</feature>
<dbReference type="Pfam" id="PF00557">
    <property type="entry name" value="Peptidase_M24"/>
    <property type="match status" value="1"/>
</dbReference>
<dbReference type="InterPro" id="IPR050422">
    <property type="entry name" value="X-Pro_aminopeptidase_P"/>
</dbReference>
<comment type="caution">
    <text evidence="6">The sequence shown here is derived from an EMBL/GenBank/DDBJ whole genome shotgun (WGS) entry which is preliminary data.</text>
</comment>
<organism evidence="6 7">
    <name type="scientific">Nosema granulosis</name>
    <dbReference type="NCBI Taxonomy" id="83296"/>
    <lineage>
        <taxon>Eukaryota</taxon>
        <taxon>Fungi</taxon>
        <taxon>Fungi incertae sedis</taxon>
        <taxon>Microsporidia</taxon>
        <taxon>Nosematidae</taxon>
        <taxon>Nosema</taxon>
    </lineage>
</organism>
<sequence length="582" mass="66645">MEDLMKKHNIGAYITRTGDEHLSEYIGDSDKRVKFLTGFTGSNGIAVTCKDSVLYTDSRYYIQAERELKGYKLMRSTDTPIEEYLSNTLENRRVGLCPRFFSGRYYKIIKEKFAKKGLELVSFKNDLVDEIWKDKPERIFKEIYSIENFSLEDFYSKNLGEENLFKDTPITKSIPKRVVSMNYKEKLEKVRNLIGDDETLIISELDTIAWLLNLRGDDIEYNPIFYSYLVITKRMCHLFVNSKIALEDVKIHNYCDFCASFIDVITNKVVFSGDCNAFITNKFPTHRTIEDIRMLQSIKGEAEIEGFNLAYILDGIALTRLFEYVESNYKSLDEKTVADKLNEFKSIFAGYNGPSFGTIAGAGENSAVVHYEAGDKQLENDMPLLVDSGSNYTFGTTDTTRTLFIGKPSDEFRKDFTLVLKGQLRAMCGTFPVGVSGGILDGLTRLDLWKQKRNYGHAAGHGVGHFLCVHENPPTLYPNSSDAVKPSQIFSIEPGFYKDGEYGIRIENLVLSQDVGDGFMQFKNITYVPYQLDLIDLEMLTDEELDQINSLSREIRRVLERYIEKGSRVHEYLIKNTKELKK</sequence>
<dbReference type="SUPFAM" id="SSF55920">
    <property type="entry name" value="Creatinase/aminopeptidase"/>
    <property type="match status" value="1"/>
</dbReference>
<evidence type="ECO:0000313" key="6">
    <source>
        <dbReference type="EMBL" id="KAF9761925.1"/>
    </source>
</evidence>
<dbReference type="EMBL" id="SBJO01000241">
    <property type="protein sequence ID" value="KAF9761925.1"/>
    <property type="molecule type" value="Genomic_DNA"/>
</dbReference>
<dbReference type="InterPro" id="IPR032416">
    <property type="entry name" value="Peptidase_M24_C"/>
</dbReference>
<gene>
    <name evidence="6" type="primary">AMPP</name>
    <name evidence="6" type="ORF">NGRA_2334</name>
</gene>
<dbReference type="Pfam" id="PF16188">
    <property type="entry name" value="Peptidase_M24_C"/>
    <property type="match status" value="1"/>
</dbReference>
<dbReference type="Pfam" id="PF01321">
    <property type="entry name" value="Creatinase_N"/>
    <property type="match status" value="1"/>
</dbReference>
<feature type="domain" description="Creatinase N-terminal" evidence="4">
    <location>
        <begin position="5"/>
        <end position="125"/>
    </location>
</feature>
<evidence type="ECO:0000259" key="3">
    <source>
        <dbReference type="Pfam" id="PF00557"/>
    </source>
</evidence>
<evidence type="ECO:0000313" key="7">
    <source>
        <dbReference type="Proteomes" id="UP000740883"/>
    </source>
</evidence>
<keyword evidence="6" id="KW-0645">Protease</keyword>
<keyword evidence="7" id="KW-1185">Reference proteome</keyword>
<dbReference type="InterPro" id="IPR029149">
    <property type="entry name" value="Creatin/AminoP/Spt16_N"/>
</dbReference>
<dbReference type="GO" id="GO:0004177">
    <property type="term" value="F:aminopeptidase activity"/>
    <property type="evidence" value="ECO:0007669"/>
    <property type="project" value="UniProtKB-KW"/>
</dbReference>
<dbReference type="SUPFAM" id="SSF53092">
    <property type="entry name" value="Creatinase/prolidase N-terminal domain"/>
    <property type="match status" value="1"/>
</dbReference>
<protein>
    <submittedName>
        <fullName evidence="6">Xaa-Pro aminopeptidase P</fullName>
    </submittedName>
</protein>
<dbReference type="GO" id="GO:0046872">
    <property type="term" value="F:metal ion binding"/>
    <property type="evidence" value="ECO:0007669"/>
    <property type="project" value="UniProtKB-KW"/>
</dbReference>
<dbReference type="InterPro" id="IPR000587">
    <property type="entry name" value="Creatinase_N"/>
</dbReference>
<feature type="domain" description="Peptidase M24 C-terminal" evidence="5">
    <location>
        <begin position="518"/>
        <end position="580"/>
    </location>
</feature>
<dbReference type="AlphaFoldDB" id="A0A9P6KYB0"/>
<evidence type="ECO:0000256" key="1">
    <source>
        <dbReference type="ARBA" id="ARBA00022723"/>
    </source>
</evidence>
<dbReference type="Proteomes" id="UP000740883">
    <property type="component" value="Unassembled WGS sequence"/>
</dbReference>
<proteinExistence type="predicted"/>
<reference evidence="6 7" key="1">
    <citation type="journal article" date="2020" name="Genome Biol. Evol.">
        <title>Comparative genomics of strictly vertically transmitted, feminizing microsporidia endosymbionts of amphipod crustaceans.</title>
        <authorList>
            <person name="Cormier A."/>
            <person name="Chebbi M.A."/>
            <person name="Giraud I."/>
            <person name="Wattier R."/>
            <person name="Teixeira M."/>
            <person name="Gilbert C."/>
            <person name="Rigaud T."/>
            <person name="Cordaux R."/>
        </authorList>
    </citation>
    <scope>NUCLEOTIDE SEQUENCE [LARGE SCALE GENOMIC DNA]</scope>
    <source>
        <strain evidence="6 7">Ou3-Ou53</strain>
    </source>
</reference>
<dbReference type="InterPro" id="IPR036005">
    <property type="entry name" value="Creatinase/aminopeptidase-like"/>
</dbReference>
<accession>A0A9P6KYB0</accession>
<evidence type="ECO:0000256" key="2">
    <source>
        <dbReference type="ARBA" id="ARBA00022801"/>
    </source>
</evidence>
<dbReference type="GO" id="GO:0005737">
    <property type="term" value="C:cytoplasm"/>
    <property type="evidence" value="ECO:0007669"/>
    <property type="project" value="UniProtKB-ARBA"/>
</dbReference>
<evidence type="ECO:0000259" key="4">
    <source>
        <dbReference type="Pfam" id="PF01321"/>
    </source>
</evidence>
<evidence type="ECO:0000259" key="5">
    <source>
        <dbReference type="Pfam" id="PF16188"/>
    </source>
</evidence>